<evidence type="ECO:0000256" key="1">
    <source>
        <dbReference type="ARBA" id="ARBA00004613"/>
    </source>
</evidence>
<dbReference type="Pfam" id="PF05630">
    <property type="entry name" value="NPP1"/>
    <property type="match status" value="1"/>
</dbReference>
<keyword evidence="4" id="KW-0843">Virulence</keyword>
<keyword evidence="3" id="KW-0964">Secreted</keyword>
<evidence type="ECO:0000313" key="5">
    <source>
        <dbReference type="EMBL" id="EGZ08179.1"/>
    </source>
</evidence>
<dbReference type="PANTHER" id="PTHR33657:SF8">
    <property type="entry name" value="DOMAIN PROTEIN, PUTATIVE (AFU_ORTHOLOGUE AFUA_5G00600)-RELATED"/>
    <property type="match status" value="1"/>
</dbReference>
<dbReference type="RefSeq" id="XP_009536351.1">
    <property type="nucleotide sequence ID" value="XM_009538056.1"/>
</dbReference>
<dbReference type="Proteomes" id="UP000002640">
    <property type="component" value="Unassembled WGS sequence"/>
</dbReference>
<sequence length="112" mass="11536">MNLPAFLLADIGGASFTSIEASKIDHDKEQPFAQLAPVTATEKAAVRFKPSLEVVKGCHPYSAVNAAGETSAGLKGTDKPDGKCKGSILGSQVYGRAGRGSEAVTGTRCRVA</sequence>
<evidence type="ECO:0000256" key="3">
    <source>
        <dbReference type="ARBA" id="ARBA00022525"/>
    </source>
</evidence>
<evidence type="ECO:0000313" key="6">
    <source>
        <dbReference type="Proteomes" id="UP000002640"/>
    </source>
</evidence>
<reference evidence="5 6" key="1">
    <citation type="journal article" date="2006" name="Science">
        <title>Phytophthora genome sequences uncover evolutionary origins and mechanisms of pathogenesis.</title>
        <authorList>
            <person name="Tyler B.M."/>
            <person name="Tripathy S."/>
            <person name="Zhang X."/>
            <person name="Dehal P."/>
            <person name="Jiang R.H."/>
            <person name="Aerts A."/>
            <person name="Arredondo F.D."/>
            <person name="Baxter L."/>
            <person name="Bensasson D."/>
            <person name="Beynon J.L."/>
            <person name="Chapman J."/>
            <person name="Damasceno C.M."/>
            <person name="Dorrance A.E."/>
            <person name="Dou D."/>
            <person name="Dickerman A.W."/>
            <person name="Dubchak I.L."/>
            <person name="Garbelotto M."/>
            <person name="Gijzen M."/>
            <person name="Gordon S.G."/>
            <person name="Govers F."/>
            <person name="Grunwald N.J."/>
            <person name="Huang W."/>
            <person name="Ivors K.L."/>
            <person name="Jones R.W."/>
            <person name="Kamoun S."/>
            <person name="Krampis K."/>
            <person name="Lamour K.H."/>
            <person name="Lee M.K."/>
            <person name="McDonald W.H."/>
            <person name="Medina M."/>
            <person name="Meijer H.J."/>
            <person name="Nordberg E.K."/>
            <person name="Maclean D.J."/>
            <person name="Ospina-Giraldo M.D."/>
            <person name="Morris P.F."/>
            <person name="Phuntumart V."/>
            <person name="Putnam N.H."/>
            <person name="Rash S."/>
            <person name="Rose J.K."/>
            <person name="Sakihama Y."/>
            <person name="Salamov A.A."/>
            <person name="Savidor A."/>
            <person name="Scheuring C.F."/>
            <person name="Smith B.M."/>
            <person name="Sobral B.W."/>
            <person name="Terry A."/>
            <person name="Torto-Alalibo T.A."/>
            <person name="Win J."/>
            <person name="Xu Z."/>
            <person name="Zhang H."/>
            <person name="Grigoriev I.V."/>
            <person name="Rokhsar D.S."/>
            <person name="Boore J.L."/>
        </authorList>
    </citation>
    <scope>NUCLEOTIDE SEQUENCE [LARGE SCALE GENOMIC DNA]</scope>
    <source>
        <strain evidence="5 6">P6497</strain>
    </source>
</reference>
<name>G5A8F3_PHYSP</name>
<dbReference type="STRING" id="1094619.G5A8F3"/>
<evidence type="ECO:0000256" key="4">
    <source>
        <dbReference type="ARBA" id="ARBA00023026"/>
    </source>
</evidence>
<dbReference type="InterPro" id="IPR008701">
    <property type="entry name" value="NPP1"/>
</dbReference>
<gene>
    <name evidence="5" type="ORF">PHYSODRAFT_526695</name>
</gene>
<dbReference type="PANTHER" id="PTHR33657">
    <property type="entry name" value="DOMAIN PROTEIN, PUTATIVE (AFU_ORTHOLOGUE AFUA_5G00600)-RELATED"/>
    <property type="match status" value="1"/>
</dbReference>
<dbReference type="InParanoid" id="G5A8F3"/>
<dbReference type="EMBL" id="JH159161">
    <property type="protein sequence ID" value="EGZ08179.1"/>
    <property type="molecule type" value="Genomic_DNA"/>
</dbReference>
<dbReference type="SMR" id="G5A8F3"/>
<protein>
    <submittedName>
        <fullName evidence="5">Uncharacterized protein</fullName>
    </submittedName>
</protein>
<dbReference type="KEGG" id="psoj:PHYSODRAFT_526695"/>
<comment type="similarity">
    <text evidence="2">Belongs to the Necrosis inducing protein (NPP1) family.</text>
</comment>
<comment type="subcellular location">
    <subcellularLocation>
        <location evidence="1">Secreted</location>
    </subcellularLocation>
</comment>
<keyword evidence="6" id="KW-1185">Reference proteome</keyword>
<organism evidence="5 6">
    <name type="scientific">Phytophthora sojae (strain P6497)</name>
    <name type="common">Soybean stem and root rot agent</name>
    <name type="synonym">Phytophthora megasperma f. sp. glycines</name>
    <dbReference type="NCBI Taxonomy" id="1094619"/>
    <lineage>
        <taxon>Eukaryota</taxon>
        <taxon>Sar</taxon>
        <taxon>Stramenopiles</taxon>
        <taxon>Oomycota</taxon>
        <taxon>Peronosporomycetes</taxon>
        <taxon>Peronosporales</taxon>
        <taxon>Peronosporaceae</taxon>
        <taxon>Phytophthora</taxon>
    </lineage>
</organism>
<dbReference type="GO" id="GO:0005576">
    <property type="term" value="C:extracellular region"/>
    <property type="evidence" value="ECO:0007669"/>
    <property type="project" value="UniProtKB-SubCell"/>
</dbReference>
<dbReference type="AlphaFoldDB" id="G5A8F3"/>
<evidence type="ECO:0000256" key="2">
    <source>
        <dbReference type="ARBA" id="ARBA00009520"/>
    </source>
</evidence>
<accession>G5A8F3</accession>
<proteinExistence type="inferred from homology"/>
<dbReference type="GeneID" id="20661044"/>